<dbReference type="PANTHER" id="PTHR10907:SF47">
    <property type="entry name" value="REGUCALCIN"/>
    <property type="match status" value="1"/>
</dbReference>
<evidence type="ECO:0000313" key="4">
    <source>
        <dbReference type="Proteomes" id="UP001524547"/>
    </source>
</evidence>
<name>A0ABT1VVL1_9PROT</name>
<dbReference type="SUPFAM" id="SSF63829">
    <property type="entry name" value="Calcium-dependent phosphotriesterase"/>
    <property type="match status" value="1"/>
</dbReference>
<dbReference type="PANTHER" id="PTHR10907">
    <property type="entry name" value="REGUCALCIN"/>
    <property type="match status" value="1"/>
</dbReference>
<evidence type="ECO:0000259" key="2">
    <source>
        <dbReference type="Pfam" id="PF08450"/>
    </source>
</evidence>
<feature type="domain" description="SMP-30/Gluconolactonase/LRE-like region" evidence="2">
    <location>
        <begin position="14"/>
        <end position="254"/>
    </location>
</feature>
<dbReference type="InterPro" id="IPR013658">
    <property type="entry name" value="SGL"/>
</dbReference>
<dbReference type="EMBL" id="JAMZEJ010000003">
    <property type="protein sequence ID" value="MCQ8240378.1"/>
    <property type="molecule type" value="Genomic_DNA"/>
</dbReference>
<dbReference type="Pfam" id="PF08450">
    <property type="entry name" value="SGL"/>
    <property type="match status" value="1"/>
</dbReference>
<reference evidence="3 4" key="1">
    <citation type="submission" date="2022-06" db="EMBL/GenBank/DDBJ databases">
        <title>Rhizosaccharibacter gen. nov. sp. nov. KSS12, endophytic bacteria isolated from sugarcane.</title>
        <authorList>
            <person name="Pitiwittayakul N."/>
        </authorList>
    </citation>
    <scope>NUCLEOTIDE SEQUENCE [LARGE SCALE GENOMIC DNA]</scope>
    <source>
        <strain evidence="3 4">KSS12</strain>
    </source>
</reference>
<dbReference type="RefSeq" id="WP_422919105.1">
    <property type="nucleotide sequence ID" value="NZ_JAMZEJ010000003.1"/>
</dbReference>
<accession>A0ABT1VVL1</accession>
<organism evidence="3 4">
    <name type="scientific">Rhizosaccharibacter radicis</name>
    <dbReference type="NCBI Taxonomy" id="2782605"/>
    <lineage>
        <taxon>Bacteria</taxon>
        <taxon>Pseudomonadati</taxon>
        <taxon>Pseudomonadota</taxon>
        <taxon>Alphaproteobacteria</taxon>
        <taxon>Acetobacterales</taxon>
        <taxon>Acetobacteraceae</taxon>
        <taxon>Rhizosaccharibacter</taxon>
    </lineage>
</organism>
<dbReference type="InterPro" id="IPR005511">
    <property type="entry name" value="SMP-30"/>
</dbReference>
<dbReference type="Proteomes" id="UP001524547">
    <property type="component" value="Unassembled WGS sequence"/>
</dbReference>
<protein>
    <submittedName>
        <fullName evidence="3">SMP-30/gluconolactonase/LRE family protein</fullName>
    </submittedName>
</protein>
<evidence type="ECO:0000313" key="3">
    <source>
        <dbReference type="EMBL" id="MCQ8240378.1"/>
    </source>
</evidence>
<dbReference type="PRINTS" id="PR01790">
    <property type="entry name" value="SMP30FAMILY"/>
</dbReference>
<comment type="similarity">
    <text evidence="1">Belongs to the SMP-30/CGR1 family.</text>
</comment>
<dbReference type="Gene3D" id="2.120.10.30">
    <property type="entry name" value="TolB, C-terminal domain"/>
    <property type="match status" value="1"/>
</dbReference>
<dbReference type="InterPro" id="IPR011042">
    <property type="entry name" value="6-blade_b-propeller_TolB-like"/>
</dbReference>
<gene>
    <name evidence="3" type="ORF">NFI88_05910</name>
</gene>
<sequence>MSELACVWELGAVLGEGPVWHEPDSALYFVDILGRRIHRFRPSDGDKRSWDAPARPTFIVPTAQGDFLCGFSDGLRRFDPSAGGFGTLRPVEPDQPGNRLNDGHVGADGRLWFGTMHDEETEGTGSLYSLDSHDAPFVRHDTGYVVSNGPAIDPERGRLYHNDSARRTIYCFDLAADGSLGNRRVFARTERGYPDGIALDEEGALWVALFRGHGVVRYAPDGSELQRVEFPCANVTKMAFIGPDRRTALVTTARKTLSDAELAEQPLAGGLFSFTVPVAGQAPGVFGLRSI</sequence>
<proteinExistence type="inferred from homology"/>
<comment type="caution">
    <text evidence="3">The sequence shown here is derived from an EMBL/GenBank/DDBJ whole genome shotgun (WGS) entry which is preliminary data.</text>
</comment>
<keyword evidence="4" id="KW-1185">Reference proteome</keyword>
<evidence type="ECO:0000256" key="1">
    <source>
        <dbReference type="ARBA" id="ARBA00008853"/>
    </source>
</evidence>